<feature type="binding site" evidence="9">
    <location>
        <position position="392"/>
    </location>
    <ligand>
        <name>Zn(2+)</name>
        <dbReference type="ChEBI" id="CHEBI:29105"/>
        <note>catalytic</note>
    </ligand>
</feature>
<dbReference type="SUPFAM" id="SSF63737">
    <property type="entry name" value="Leukotriene A4 hydrolase N-terminal domain"/>
    <property type="match status" value="1"/>
</dbReference>
<comment type="cofactor">
    <cofactor evidence="9 11">
        <name>Zn(2+)</name>
        <dbReference type="ChEBI" id="CHEBI:29105"/>
    </cofactor>
    <text evidence="9 11">Binds 1 zinc ion per subunit.</text>
</comment>
<keyword evidence="4 9" id="KW-0479">Metal-binding</keyword>
<dbReference type="Pfam" id="PF01433">
    <property type="entry name" value="Peptidase_M1"/>
    <property type="match status" value="1"/>
</dbReference>
<feature type="region of interest" description="Disordered" evidence="12">
    <location>
        <begin position="62"/>
        <end position="83"/>
    </location>
</feature>
<name>A0AAN8EY80_TRICO</name>
<dbReference type="Gene3D" id="1.25.50.20">
    <property type="match status" value="1"/>
</dbReference>
<dbReference type="Gene3D" id="2.60.40.1910">
    <property type="match status" value="1"/>
</dbReference>
<dbReference type="EMBL" id="WIXE01019022">
    <property type="protein sequence ID" value="KAK5970416.1"/>
    <property type="molecule type" value="Genomic_DNA"/>
</dbReference>
<keyword evidence="6 9" id="KW-0862">Zinc</keyword>
<evidence type="ECO:0000256" key="1">
    <source>
        <dbReference type="ARBA" id="ARBA00010136"/>
    </source>
</evidence>
<dbReference type="PRINTS" id="PR00756">
    <property type="entry name" value="ALADIPTASE"/>
</dbReference>
<evidence type="ECO:0000256" key="11">
    <source>
        <dbReference type="RuleBase" id="RU364040"/>
    </source>
</evidence>
<dbReference type="InterPro" id="IPR024571">
    <property type="entry name" value="ERAP1-like_C_dom"/>
</dbReference>
<dbReference type="GO" id="GO:0070006">
    <property type="term" value="F:metalloaminopeptidase activity"/>
    <property type="evidence" value="ECO:0007669"/>
    <property type="project" value="TreeGrafter"/>
</dbReference>
<evidence type="ECO:0000313" key="16">
    <source>
        <dbReference type="EMBL" id="KAK5970416.1"/>
    </source>
</evidence>
<evidence type="ECO:0000259" key="15">
    <source>
        <dbReference type="Pfam" id="PF17900"/>
    </source>
</evidence>
<feature type="site" description="Transition state stabilizer" evidence="10">
    <location>
        <position position="479"/>
    </location>
</feature>
<dbReference type="InterPro" id="IPR001930">
    <property type="entry name" value="Peptidase_M1"/>
</dbReference>
<evidence type="ECO:0000256" key="5">
    <source>
        <dbReference type="ARBA" id="ARBA00022801"/>
    </source>
</evidence>
<dbReference type="Gene3D" id="1.10.390.10">
    <property type="entry name" value="Neutral Protease Domain 2"/>
    <property type="match status" value="1"/>
</dbReference>
<dbReference type="SUPFAM" id="SSF55486">
    <property type="entry name" value="Metalloproteases ('zincins'), catalytic domain"/>
    <property type="match status" value="1"/>
</dbReference>
<dbReference type="InterPro" id="IPR034016">
    <property type="entry name" value="M1_APN-typ"/>
</dbReference>
<feature type="binding site" evidence="9">
    <location>
        <position position="415"/>
    </location>
    <ligand>
        <name>Zn(2+)</name>
        <dbReference type="ChEBI" id="CHEBI:29105"/>
        <note>catalytic</note>
    </ligand>
</feature>
<dbReference type="InterPro" id="IPR042097">
    <property type="entry name" value="Aminopeptidase_N-like_N_sf"/>
</dbReference>
<comment type="similarity">
    <text evidence="1 11">Belongs to the peptidase M1 family.</text>
</comment>
<organism evidence="16 17">
    <name type="scientific">Trichostrongylus colubriformis</name>
    <name type="common">Black scour worm</name>
    <dbReference type="NCBI Taxonomy" id="6319"/>
    <lineage>
        <taxon>Eukaryota</taxon>
        <taxon>Metazoa</taxon>
        <taxon>Ecdysozoa</taxon>
        <taxon>Nematoda</taxon>
        <taxon>Chromadorea</taxon>
        <taxon>Rhabditida</taxon>
        <taxon>Rhabditina</taxon>
        <taxon>Rhabditomorpha</taxon>
        <taxon>Strongyloidea</taxon>
        <taxon>Trichostrongylidae</taxon>
        <taxon>Trichostrongylus</taxon>
    </lineage>
</organism>
<dbReference type="InterPro" id="IPR014782">
    <property type="entry name" value="Peptidase_M1_dom"/>
</dbReference>
<feature type="active site" description="Proton acceptor" evidence="8">
    <location>
        <position position="393"/>
    </location>
</feature>
<dbReference type="AlphaFoldDB" id="A0AAN8EY80"/>
<evidence type="ECO:0000256" key="12">
    <source>
        <dbReference type="SAM" id="MobiDB-lite"/>
    </source>
</evidence>
<sequence>MDQSWRGSRERATTASPSVKKRMASRWATRSMGKSTPLTSLLTIFVFAAAIGVSIGLTTGKGNDTSHGGNKASKDHHSPSEEQLRLPTNIKPLIYNLTMKTYLPNYVKFPSNKSFTFDGQVDISMVVVEPTESIVLNARNITVIRKECEVFLENKKVDIKKVVEHESLEKLEFVLQKKLKKDQKILLKVKYIGLITDDLAGLYRTKYTGADGKVRYAATTQMQPSDARRMVPCLDEPSYKANWTVTLIHPKGTKAIANGIEKSTKANGDWITTKFETTPKMSSYLLAVLISEFEFVEGKTKTDVRFRIWARPEAKTMTQYAKDAGIRCLEFYEDFFGIRFPLPKQDMAALPDFAAGAMENWGLITYRETALLYDEKFYGPLDKKRVALIVAHELAHQWFGNLVTLKWWDNLWLNEGFASYVEYIGMNAISHGNMRAEDYFLVDAFRGGLKADALASNHPLSFKIGKATEVSEAFDPITYKKGASVIKMLQAVVGEANFKKAINHYLTKFAYGNAEAKDLWQAFDETVKGVKGPGGGPLKVSEFAPQWTTQMGFPLITVETFNSTALKVTQKRFKLNKKALELKKYRNPKYGFKWDVPLWYQEGKEVKKTWLTRDKPLYLHISDPKTSVVVNADRYAFCRQNYDADGWNKIIKQLHGNHEVYSPRTRNAILSDAFAAASIGELDYVTVYRILGYSKKEKEYLPWSAIIDGIKNVVRYFGNEPESQSAKAYMRKILKPIYDHSSIEYLTKNYKNGKLFFENNLQQAVIDEYCKLGSEDCMGKLKKLFDQEVMKKCKDGQGATDCVSIAAPIRKSVYCYGVKKGGQEAFEKVVWLYRAEKVQLEKERLRRALGCHNDIKSLKMLLLLALDRNSTFVRLQDASKVFKIIAKNPISQDFMLDFVIQRWEQILKSFSVRHKALKDVIEACASGIRSRAQIDQLRNLQKTGRDAHRKSYCARYKAVFVRNCNSLSVLKVGIFVG</sequence>
<evidence type="ECO:0000256" key="8">
    <source>
        <dbReference type="PIRSR" id="PIRSR634016-1"/>
    </source>
</evidence>
<dbReference type="InterPro" id="IPR045357">
    <property type="entry name" value="Aminopeptidase_N-like_N"/>
</dbReference>
<feature type="domain" description="Aminopeptidase N-like N-terminal" evidence="15">
    <location>
        <begin position="91"/>
        <end position="285"/>
    </location>
</feature>
<dbReference type="GO" id="GO:0005615">
    <property type="term" value="C:extracellular space"/>
    <property type="evidence" value="ECO:0007669"/>
    <property type="project" value="TreeGrafter"/>
</dbReference>
<evidence type="ECO:0000259" key="13">
    <source>
        <dbReference type="Pfam" id="PF01433"/>
    </source>
</evidence>
<dbReference type="GO" id="GO:0006508">
    <property type="term" value="P:proteolysis"/>
    <property type="evidence" value="ECO:0007669"/>
    <property type="project" value="UniProtKB-KW"/>
</dbReference>
<dbReference type="CDD" id="cd09601">
    <property type="entry name" value="M1_APN-Q_like"/>
    <property type="match status" value="1"/>
</dbReference>
<comment type="caution">
    <text evidence="16">The sequence shown here is derived from an EMBL/GenBank/DDBJ whole genome shotgun (WGS) entry which is preliminary data.</text>
</comment>
<dbReference type="GO" id="GO:0016020">
    <property type="term" value="C:membrane"/>
    <property type="evidence" value="ECO:0007669"/>
    <property type="project" value="TreeGrafter"/>
</dbReference>
<feature type="domain" description="ERAP1-like C-terminal" evidence="14">
    <location>
        <begin position="628"/>
        <end position="940"/>
    </location>
</feature>
<protein>
    <recommendedName>
        <fullName evidence="11">Aminopeptidase</fullName>
        <ecNumber evidence="11">3.4.11.-</ecNumber>
    </recommendedName>
</protein>
<dbReference type="PANTHER" id="PTHR11533">
    <property type="entry name" value="PROTEASE M1 ZINC METALLOPROTEASE"/>
    <property type="match status" value="1"/>
</dbReference>
<evidence type="ECO:0000256" key="2">
    <source>
        <dbReference type="ARBA" id="ARBA00022438"/>
    </source>
</evidence>
<evidence type="ECO:0000256" key="10">
    <source>
        <dbReference type="PIRSR" id="PIRSR634016-4"/>
    </source>
</evidence>
<reference evidence="16 17" key="1">
    <citation type="submission" date="2019-10" db="EMBL/GenBank/DDBJ databases">
        <title>Assembly and Annotation for the nematode Trichostrongylus colubriformis.</title>
        <authorList>
            <person name="Martin J."/>
        </authorList>
    </citation>
    <scope>NUCLEOTIDE SEQUENCE [LARGE SCALE GENOMIC DNA]</scope>
    <source>
        <strain evidence="16">G859</strain>
        <tissue evidence="16">Whole worm</tissue>
    </source>
</reference>
<evidence type="ECO:0000256" key="6">
    <source>
        <dbReference type="ARBA" id="ARBA00022833"/>
    </source>
</evidence>
<keyword evidence="5 11" id="KW-0378">Hydrolase</keyword>
<proteinExistence type="inferred from homology"/>
<dbReference type="InterPro" id="IPR050344">
    <property type="entry name" value="Peptidase_M1_aminopeptidases"/>
</dbReference>
<evidence type="ECO:0000256" key="9">
    <source>
        <dbReference type="PIRSR" id="PIRSR634016-3"/>
    </source>
</evidence>
<dbReference type="InterPro" id="IPR027268">
    <property type="entry name" value="Peptidase_M4/M1_CTD_sf"/>
</dbReference>
<dbReference type="PANTHER" id="PTHR11533:SF301">
    <property type="entry name" value="AMINOPEPTIDASE"/>
    <property type="match status" value="1"/>
</dbReference>
<keyword evidence="3 11" id="KW-0645">Protease</keyword>
<dbReference type="FunFam" id="2.60.40.1730:FF:000013">
    <property type="entry name" value="Aminopeptidase"/>
    <property type="match status" value="1"/>
</dbReference>
<dbReference type="GO" id="GO:0005737">
    <property type="term" value="C:cytoplasm"/>
    <property type="evidence" value="ECO:0007669"/>
    <property type="project" value="TreeGrafter"/>
</dbReference>
<dbReference type="GO" id="GO:0008270">
    <property type="term" value="F:zinc ion binding"/>
    <property type="evidence" value="ECO:0007669"/>
    <property type="project" value="UniProtKB-UniRule"/>
</dbReference>
<keyword evidence="2 11" id="KW-0031">Aminopeptidase</keyword>
<accession>A0AAN8EY80</accession>
<feature type="binding site" evidence="9">
    <location>
        <position position="396"/>
    </location>
    <ligand>
        <name>Zn(2+)</name>
        <dbReference type="ChEBI" id="CHEBI:29105"/>
        <note>catalytic</note>
    </ligand>
</feature>
<keyword evidence="7 11" id="KW-0482">Metalloprotease</keyword>
<evidence type="ECO:0000256" key="7">
    <source>
        <dbReference type="ARBA" id="ARBA00023049"/>
    </source>
</evidence>
<dbReference type="Pfam" id="PF17900">
    <property type="entry name" value="Peptidase_M1_N"/>
    <property type="match status" value="1"/>
</dbReference>
<dbReference type="Gene3D" id="2.60.40.1730">
    <property type="entry name" value="tricorn interacting facor f3 domain"/>
    <property type="match status" value="1"/>
</dbReference>
<evidence type="ECO:0000259" key="14">
    <source>
        <dbReference type="Pfam" id="PF11838"/>
    </source>
</evidence>
<dbReference type="GO" id="GO:0043171">
    <property type="term" value="P:peptide catabolic process"/>
    <property type="evidence" value="ECO:0007669"/>
    <property type="project" value="TreeGrafter"/>
</dbReference>
<feature type="region of interest" description="Disordered" evidence="12">
    <location>
        <begin position="1"/>
        <end position="28"/>
    </location>
</feature>
<evidence type="ECO:0000256" key="4">
    <source>
        <dbReference type="ARBA" id="ARBA00022723"/>
    </source>
</evidence>
<evidence type="ECO:0000256" key="3">
    <source>
        <dbReference type="ARBA" id="ARBA00022670"/>
    </source>
</evidence>
<feature type="domain" description="Peptidase M1 membrane alanine aminopeptidase" evidence="13">
    <location>
        <begin position="320"/>
        <end position="547"/>
    </location>
</feature>
<feature type="compositionally biased region" description="Basic and acidic residues" evidence="12">
    <location>
        <begin position="72"/>
        <end position="83"/>
    </location>
</feature>
<keyword evidence="17" id="KW-1185">Reference proteome</keyword>
<dbReference type="Proteomes" id="UP001331761">
    <property type="component" value="Unassembled WGS sequence"/>
</dbReference>
<dbReference type="GO" id="GO:0042277">
    <property type="term" value="F:peptide binding"/>
    <property type="evidence" value="ECO:0007669"/>
    <property type="project" value="TreeGrafter"/>
</dbReference>
<dbReference type="FunFam" id="1.10.390.10:FF:000006">
    <property type="entry name" value="Puromycin-sensitive aminopeptidase"/>
    <property type="match status" value="1"/>
</dbReference>
<evidence type="ECO:0000313" key="17">
    <source>
        <dbReference type="Proteomes" id="UP001331761"/>
    </source>
</evidence>
<dbReference type="EC" id="3.4.11.-" evidence="11"/>
<gene>
    <name evidence="16" type="ORF">GCK32_003329</name>
</gene>
<dbReference type="Pfam" id="PF11838">
    <property type="entry name" value="ERAP1_C"/>
    <property type="match status" value="1"/>
</dbReference>